<dbReference type="GO" id="GO:0006152">
    <property type="term" value="P:purine nucleoside catabolic process"/>
    <property type="evidence" value="ECO:0007669"/>
    <property type="project" value="TreeGrafter"/>
</dbReference>
<dbReference type="InterPro" id="IPR023186">
    <property type="entry name" value="IUNH"/>
</dbReference>
<evidence type="ECO:0000256" key="1">
    <source>
        <dbReference type="ARBA" id="ARBA00009176"/>
    </source>
</evidence>
<dbReference type="AlphaFoldDB" id="A0A7S1BQZ1"/>
<comment type="similarity">
    <text evidence="1">Belongs to the IUNH family.</text>
</comment>
<evidence type="ECO:0000259" key="4">
    <source>
        <dbReference type="Pfam" id="PF01156"/>
    </source>
</evidence>
<reference evidence="5" key="1">
    <citation type="submission" date="2021-01" db="EMBL/GenBank/DDBJ databases">
        <authorList>
            <person name="Corre E."/>
            <person name="Pelletier E."/>
            <person name="Niang G."/>
            <person name="Scheremetjew M."/>
            <person name="Finn R."/>
            <person name="Kale V."/>
            <person name="Holt S."/>
            <person name="Cochrane G."/>
            <person name="Meng A."/>
            <person name="Brown T."/>
            <person name="Cohen L."/>
        </authorList>
    </citation>
    <scope>NUCLEOTIDE SEQUENCE</scope>
    <source>
        <strain evidence="5">308</strain>
    </source>
</reference>
<keyword evidence="2" id="KW-0378">Hydrolase</keyword>
<evidence type="ECO:0000313" key="5">
    <source>
        <dbReference type="EMBL" id="CAD8895177.1"/>
    </source>
</evidence>
<dbReference type="GO" id="GO:0005829">
    <property type="term" value="C:cytosol"/>
    <property type="evidence" value="ECO:0007669"/>
    <property type="project" value="TreeGrafter"/>
</dbReference>
<dbReference type="Pfam" id="PF01156">
    <property type="entry name" value="IU_nuc_hydro"/>
    <property type="match status" value="1"/>
</dbReference>
<name>A0A7S1BQZ1_9STRA</name>
<dbReference type="PANTHER" id="PTHR12304:SF58">
    <property type="entry name" value="INOSINE_URIDINE-PREFERRING NUCLEOSIDE HYDROLASE DOMAIN-CONTAINING PROTEIN"/>
    <property type="match status" value="1"/>
</dbReference>
<dbReference type="Gene3D" id="3.90.245.10">
    <property type="entry name" value="Ribonucleoside hydrolase-like"/>
    <property type="match status" value="1"/>
</dbReference>
<feature type="domain" description="Inosine/uridine-preferring nucleoside hydrolase" evidence="4">
    <location>
        <begin position="59"/>
        <end position="231"/>
    </location>
</feature>
<keyword evidence="3" id="KW-0326">Glycosidase</keyword>
<evidence type="ECO:0000256" key="2">
    <source>
        <dbReference type="ARBA" id="ARBA00022801"/>
    </source>
</evidence>
<organism evidence="5">
    <name type="scientific">Corethron hystrix</name>
    <dbReference type="NCBI Taxonomy" id="216773"/>
    <lineage>
        <taxon>Eukaryota</taxon>
        <taxon>Sar</taxon>
        <taxon>Stramenopiles</taxon>
        <taxon>Ochrophyta</taxon>
        <taxon>Bacillariophyta</taxon>
        <taxon>Coscinodiscophyceae</taxon>
        <taxon>Corethrophycidae</taxon>
        <taxon>Corethrales</taxon>
        <taxon>Corethraceae</taxon>
        <taxon>Corethron</taxon>
    </lineage>
</organism>
<dbReference type="GO" id="GO:0008477">
    <property type="term" value="F:purine nucleosidase activity"/>
    <property type="evidence" value="ECO:0007669"/>
    <property type="project" value="TreeGrafter"/>
</dbReference>
<dbReference type="InterPro" id="IPR001910">
    <property type="entry name" value="Inosine/uridine_hydrolase_dom"/>
</dbReference>
<gene>
    <name evidence="5" type="ORF">CHYS00102_LOCUS22391</name>
</gene>
<dbReference type="SUPFAM" id="SSF53590">
    <property type="entry name" value="Nucleoside hydrolase"/>
    <property type="match status" value="1"/>
</dbReference>
<evidence type="ECO:0000256" key="3">
    <source>
        <dbReference type="ARBA" id="ARBA00023295"/>
    </source>
</evidence>
<dbReference type="PANTHER" id="PTHR12304">
    <property type="entry name" value="INOSINE-URIDINE PREFERRING NUCLEOSIDE HYDROLASE"/>
    <property type="match status" value="1"/>
</dbReference>
<sequence length="243" mass="25313">MLYRSRVSALAASRNWLAIDTDAGIDDAVALCMALKLSSVRPLSCSKGGVSGDDTIAAPPEVKLLTCVGGNVPVRQVQKNVHKCIAACKSDGCLPLDPEVCVGADHTFASITGDGDPVQHVHATEFHGHDGLGDVVGHQQGLCDIPVVAPDHDDGCAADALVRLAQKSSCEDDVRLTLLALGPLTNVALAIQRSDGAIVDVVDELVIMGGCGNGRGNVTRVAEFNIYSDPKVKTEDCLRGIPV</sequence>
<dbReference type="EMBL" id="HBFR01030828">
    <property type="protein sequence ID" value="CAD8895177.1"/>
    <property type="molecule type" value="Transcribed_RNA"/>
</dbReference>
<proteinExistence type="inferred from homology"/>
<protein>
    <recommendedName>
        <fullName evidence="4">Inosine/uridine-preferring nucleoside hydrolase domain-containing protein</fullName>
    </recommendedName>
</protein>
<dbReference type="InterPro" id="IPR036452">
    <property type="entry name" value="Ribo_hydro-like"/>
</dbReference>
<accession>A0A7S1BQZ1</accession>